<evidence type="ECO:0000256" key="1">
    <source>
        <dbReference type="SAM" id="MobiDB-lite"/>
    </source>
</evidence>
<sequence length="104" mass="11503">MSEEFPESVAEAEIDALDDPDLRAADSSLEEPDDPDSLSTDTLERDEQDDVWEPDQHLSNATAELIVNDDPDSETLDQRLAQEVPDVGAEQGAAVDSERDYREV</sequence>
<dbReference type="RefSeq" id="WP_380137723.1">
    <property type="nucleotide sequence ID" value="NZ_JBHLUI010000008.1"/>
</dbReference>
<organism evidence="2 3">
    <name type="scientific">Kineococcus gynurae</name>
    <dbReference type="NCBI Taxonomy" id="452979"/>
    <lineage>
        <taxon>Bacteria</taxon>
        <taxon>Bacillati</taxon>
        <taxon>Actinomycetota</taxon>
        <taxon>Actinomycetes</taxon>
        <taxon>Kineosporiales</taxon>
        <taxon>Kineosporiaceae</taxon>
        <taxon>Kineococcus</taxon>
    </lineage>
</organism>
<feature type="region of interest" description="Disordered" evidence="1">
    <location>
        <begin position="82"/>
        <end position="104"/>
    </location>
</feature>
<dbReference type="EMBL" id="JBHMDM010000007">
    <property type="protein sequence ID" value="MFB9377892.1"/>
    <property type="molecule type" value="Genomic_DNA"/>
</dbReference>
<keyword evidence="3" id="KW-1185">Reference proteome</keyword>
<accession>A0ABV5LUX6</accession>
<evidence type="ECO:0008006" key="4">
    <source>
        <dbReference type="Google" id="ProtNLM"/>
    </source>
</evidence>
<gene>
    <name evidence="2" type="ORF">ACFFVI_13050</name>
</gene>
<name>A0ABV5LUX6_9ACTN</name>
<feature type="compositionally biased region" description="Acidic residues" evidence="1">
    <location>
        <begin position="44"/>
        <end position="53"/>
    </location>
</feature>
<evidence type="ECO:0000313" key="2">
    <source>
        <dbReference type="EMBL" id="MFB9377892.1"/>
    </source>
</evidence>
<feature type="region of interest" description="Disordered" evidence="1">
    <location>
        <begin position="1"/>
        <end position="58"/>
    </location>
</feature>
<evidence type="ECO:0000313" key="3">
    <source>
        <dbReference type="Proteomes" id="UP001589748"/>
    </source>
</evidence>
<protein>
    <recommendedName>
        <fullName evidence="4">DUF5709 domain-containing protein</fullName>
    </recommendedName>
</protein>
<feature type="compositionally biased region" description="Acidic residues" evidence="1">
    <location>
        <begin position="1"/>
        <end position="19"/>
    </location>
</feature>
<reference evidence="2 3" key="1">
    <citation type="submission" date="2024-09" db="EMBL/GenBank/DDBJ databases">
        <authorList>
            <person name="Sun Q."/>
            <person name="Mori K."/>
        </authorList>
    </citation>
    <scope>NUCLEOTIDE SEQUENCE [LARGE SCALE GENOMIC DNA]</scope>
    <source>
        <strain evidence="2 3">TISTR 1856</strain>
    </source>
</reference>
<dbReference type="Proteomes" id="UP001589748">
    <property type="component" value="Unassembled WGS sequence"/>
</dbReference>
<proteinExistence type="predicted"/>
<comment type="caution">
    <text evidence="2">The sequence shown here is derived from an EMBL/GenBank/DDBJ whole genome shotgun (WGS) entry which is preliminary data.</text>
</comment>